<dbReference type="Pfam" id="PF25440">
    <property type="entry name" value="Beta-prop_RIC1_2nd"/>
    <property type="match status" value="1"/>
</dbReference>
<dbReference type="EMBL" id="SPRO01000083">
    <property type="protein sequence ID" value="TIC23818.1"/>
    <property type="molecule type" value="Genomic_DNA"/>
</dbReference>
<dbReference type="SUPFAM" id="SSF82171">
    <property type="entry name" value="DPP6 N-terminal domain-like"/>
    <property type="match status" value="1"/>
</dbReference>
<name>A0A4T0QJG4_9BASI</name>
<comment type="caution">
    <text evidence="4">The sequence shown here is derived from an EMBL/GenBank/DDBJ whole genome shotgun (WGS) entry which is preliminary data.</text>
</comment>
<dbReference type="Pfam" id="PF07064">
    <property type="entry name" value="RIC1"/>
    <property type="match status" value="1"/>
</dbReference>
<dbReference type="AlphaFoldDB" id="A0A4T0QJG4"/>
<dbReference type="GO" id="GO:0034066">
    <property type="term" value="C:Ric1-Rgp1 guanyl-nucleotide exchange factor complex"/>
    <property type="evidence" value="ECO:0007669"/>
    <property type="project" value="InterPro"/>
</dbReference>
<feature type="domain" description="RIC1 C-terminal alpha solenoid region" evidence="3">
    <location>
        <begin position="621"/>
        <end position="787"/>
    </location>
</feature>
<evidence type="ECO:0000256" key="1">
    <source>
        <dbReference type="ARBA" id="ARBA00004370"/>
    </source>
</evidence>
<accession>A0A4T0QJG4</accession>
<keyword evidence="2" id="KW-0472">Membrane</keyword>
<proteinExistence type="predicted"/>
<gene>
    <name evidence="4" type="ORF">E3Q10_04245</name>
</gene>
<dbReference type="Proteomes" id="UP000305647">
    <property type="component" value="Unassembled WGS sequence"/>
</dbReference>
<reference evidence="4 5" key="1">
    <citation type="submission" date="2019-03" db="EMBL/GenBank/DDBJ databases">
        <title>Sequencing 25 genomes of Wallemia mellicola.</title>
        <authorList>
            <person name="Gostincar C."/>
        </authorList>
    </citation>
    <scope>NUCLEOTIDE SEQUENCE [LARGE SCALE GENOMIC DNA]</scope>
    <source>
        <strain evidence="4 5">EXF-8738</strain>
    </source>
</reference>
<dbReference type="GO" id="GO:0006886">
    <property type="term" value="P:intracellular protein transport"/>
    <property type="evidence" value="ECO:0007669"/>
    <property type="project" value="InterPro"/>
</dbReference>
<dbReference type="GO" id="GO:0005829">
    <property type="term" value="C:cytosol"/>
    <property type="evidence" value="ECO:0007669"/>
    <property type="project" value="TreeGrafter"/>
</dbReference>
<dbReference type="PANTHER" id="PTHR22746:SF10">
    <property type="entry name" value="GUANINE NUCLEOTIDE EXCHANGE FACTOR SUBUNIT RIC1"/>
    <property type="match status" value="1"/>
</dbReference>
<dbReference type="PANTHER" id="PTHR22746">
    <property type="entry name" value="RAB6A-GEF COMPLEX PARTNER PROTEIN 1"/>
    <property type="match status" value="1"/>
</dbReference>
<dbReference type="InterPro" id="IPR009771">
    <property type="entry name" value="RIC1_C"/>
</dbReference>
<evidence type="ECO:0000313" key="4">
    <source>
        <dbReference type="EMBL" id="TIC23818.1"/>
    </source>
</evidence>
<evidence type="ECO:0000256" key="2">
    <source>
        <dbReference type="ARBA" id="ARBA00023136"/>
    </source>
</evidence>
<comment type="subcellular location">
    <subcellularLocation>
        <location evidence="1">Membrane</location>
    </subcellularLocation>
</comment>
<evidence type="ECO:0000313" key="5">
    <source>
        <dbReference type="Proteomes" id="UP000305647"/>
    </source>
</evidence>
<dbReference type="InterPro" id="IPR040096">
    <property type="entry name" value="Ric1"/>
</dbReference>
<organism evidence="4 5">
    <name type="scientific">Wallemia mellicola</name>
    <dbReference type="NCBI Taxonomy" id="1708541"/>
    <lineage>
        <taxon>Eukaryota</taxon>
        <taxon>Fungi</taxon>
        <taxon>Dikarya</taxon>
        <taxon>Basidiomycota</taxon>
        <taxon>Wallemiomycotina</taxon>
        <taxon>Wallemiomycetes</taxon>
        <taxon>Wallemiales</taxon>
        <taxon>Wallemiaceae</taxon>
        <taxon>Wallemia</taxon>
    </lineage>
</organism>
<dbReference type="GO" id="GO:0000139">
    <property type="term" value="C:Golgi membrane"/>
    <property type="evidence" value="ECO:0007669"/>
    <property type="project" value="TreeGrafter"/>
</dbReference>
<dbReference type="GO" id="GO:0042147">
    <property type="term" value="P:retrograde transport, endosome to Golgi"/>
    <property type="evidence" value="ECO:0007669"/>
    <property type="project" value="TreeGrafter"/>
</dbReference>
<protein>
    <submittedName>
        <fullName evidence="4">RIC1-domain-containing protein</fullName>
    </submittedName>
</protein>
<evidence type="ECO:0000259" key="3">
    <source>
        <dbReference type="Pfam" id="PF07064"/>
    </source>
</evidence>
<sequence>MSLVNTFKSHPNVKEHQLRLHKCYKIVDDIFSYEITYNDILIATKNYIKIITVNKGVNETAYQNLSWLESPDSPICHISFSQHFNSFIFISQDGHAYYAHLDSEWKGCCIAKPPTTAVVSSFNEQFSLISIGTSDGKVLNFAIRPNNEAPIQSHTFSENSTIGVVKQLNWTHDGYALAIAYENSWSIRSIYGRILVPTSEDLLSFIPNSSQRIQKFQDRHIWGLKNIFWGTQSLEIYLLIRNADESHQLFIIPLAKSAVTTQHSPDNTRYAFLQMYDKLLVYRGADQSDLSVINPESDVWESIKIPLDYLHTQFPIKYSSISSNGKFVAVAGRNGLAHYSTTSKKWKLFNSEVDEQSFSVSGGMVWFNHILIASVITETNEYQLRLYSRDQDLSTRVVLYIENIPSRILLTSLFENALLVYTADNTIHHYLITPTNDSITLNLANIISFQGVVSNPTRVRGMSWMIPPSQRKLGDPIDDLTVATIIFLIDGKLVLLRPRRIAQDQVKYDMQVLSDGIEYYWTHLNGIGALENSLWGVDGQGIRLWLDALTLTQSEREKARNSQNSNLEIVKESVRIELDFYPLSVLMDKGILIGVDHEASLRGNLPFISYKIHTNTHLFLHHTIRFYLMRGSLKEAVIFANNYSDLVYFPHTLEILLHSVLEEEADADVSNNLLPLVIEFLDHWDCALQVVVGCARKTEMSRWSYLFDVVGAPRELFEKCLKAHQLKTASSYLLVLHHLEQLEGTDDAFKLLHKALVGGDLILSKEIIRFLHSIDPSGVYMQNIMDLIDNLKNTLPEISNNIPVNGLSQLDEEDEYNLSLQRTFSARKREGLGITLEEE</sequence>